<reference evidence="2 3" key="1">
    <citation type="submission" date="2019-09" db="EMBL/GenBank/DDBJ databases">
        <title>Nocardioides panacisoli sp. nov., isolated from the soil of a ginseng field.</title>
        <authorList>
            <person name="Cho C."/>
        </authorList>
    </citation>
    <scope>NUCLEOTIDE SEQUENCE [LARGE SCALE GENOMIC DNA]</scope>
    <source>
        <strain evidence="2 3">BN130099</strain>
    </source>
</reference>
<dbReference type="InterPro" id="IPR032710">
    <property type="entry name" value="NTF2-like_dom_sf"/>
</dbReference>
<protein>
    <submittedName>
        <fullName evidence="2">DUF2087 domain-containing protein</fullName>
    </submittedName>
</protein>
<dbReference type="AlphaFoldDB" id="A0A5B1LMR1"/>
<accession>A0A5B1LMR1</accession>
<proteinExistence type="predicted"/>
<dbReference type="SUPFAM" id="SSF54427">
    <property type="entry name" value="NTF2-like"/>
    <property type="match status" value="1"/>
</dbReference>
<reference evidence="2 3" key="2">
    <citation type="submission" date="2019-09" db="EMBL/GenBank/DDBJ databases">
        <authorList>
            <person name="Jin C."/>
        </authorList>
    </citation>
    <scope>NUCLEOTIDE SEQUENCE [LARGE SCALE GENOMIC DNA]</scope>
    <source>
        <strain evidence="2 3">BN130099</strain>
    </source>
</reference>
<sequence length="94" mass="10851">MGATPADDAETLRRFFAPDGRLHTMPTRHVKRLLVLDHVAQRFEPGRTYAEREVDAVLKEVHEDHAALRRYLVDDGFLTREDNVYWRSGGTFAI</sequence>
<evidence type="ECO:0000259" key="1">
    <source>
        <dbReference type="Pfam" id="PF09860"/>
    </source>
</evidence>
<dbReference type="EMBL" id="VUJV01000001">
    <property type="protein sequence ID" value="KAA1421378.1"/>
    <property type="molecule type" value="Genomic_DNA"/>
</dbReference>
<dbReference type="InterPro" id="IPR018656">
    <property type="entry name" value="DUF2087"/>
</dbReference>
<organism evidence="2 3">
    <name type="scientific">Nocardioides humilatus</name>
    <dbReference type="NCBI Taxonomy" id="2607660"/>
    <lineage>
        <taxon>Bacteria</taxon>
        <taxon>Bacillati</taxon>
        <taxon>Actinomycetota</taxon>
        <taxon>Actinomycetes</taxon>
        <taxon>Propionibacteriales</taxon>
        <taxon>Nocardioidaceae</taxon>
        <taxon>Nocardioides</taxon>
    </lineage>
</organism>
<comment type="caution">
    <text evidence="2">The sequence shown here is derived from an EMBL/GenBank/DDBJ whole genome shotgun (WGS) entry which is preliminary data.</text>
</comment>
<feature type="domain" description="DUF2087" evidence="1">
    <location>
        <begin position="21"/>
        <end position="87"/>
    </location>
</feature>
<keyword evidence="3" id="KW-1185">Reference proteome</keyword>
<evidence type="ECO:0000313" key="3">
    <source>
        <dbReference type="Proteomes" id="UP000325003"/>
    </source>
</evidence>
<evidence type="ECO:0000313" key="2">
    <source>
        <dbReference type="EMBL" id="KAA1421378.1"/>
    </source>
</evidence>
<dbReference type="Proteomes" id="UP000325003">
    <property type="component" value="Unassembled WGS sequence"/>
</dbReference>
<gene>
    <name evidence="2" type="ORF">F0U44_03495</name>
</gene>
<dbReference type="RefSeq" id="WP_149726839.1">
    <property type="nucleotide sequence ID" value="NZ_VUJV01000001.1"/>
</dbReference>
<name>A0A5B1LMR1_9ACTN</name>
<dbReference type="Pfam" id="PF09860">
    <property type="entry name" value="DUF2087"/>
    <property type="match status" value="1"/>
</dbReference>